<evidence type="ECO:0000256" key="2">
    <source>
        <dbReference type="SAM" id="Phobius"/>
    </source>
</evidence>
<accession>A0A3P3XYW4</accession>
<reference evidence="3 4" key="1">
    <citation type="submission" date="2018-03" db="EMBL/GenBank/DDBJ databases">
        <authorList>
            <person name="Fogelqvist J."/>
        </authorList>
    </citation>
    <scope>NUCLEOTIDE SEQUENCE [LARGE SCALE GENOMIC DNA]</scope>
</reference>
<evidence type="ECO:0000256" key="1">
    <source>
        <dbReference type="SAM" id="MobiDB-lite"/>
    </source>
</evidence>
<feature type="region of interest" description="Disordered" evidence="1">
    <location>
        <begin position="131"/>
        <end position="174"/>
    </location>
</feature>
<name>A0A3P3XYW4_PLABS</name>
<feature type="transmembrane region" description="Helical" evidence="2">
    <location>
        <begin position="974"/>
        <end position="994"/>
    </location>
</feature>
<keyword evidence="2" id="KW-1133">Transmembrane helix</keyword>
<feature type="region of interest" description="Disordered" evidence="1">
    <location>
        <begin position="1"/>
        <end position="54"/>
    </location>
</feature>
<evidence type="ECO:0000313" key="4">
    <source>
        <dbReference type="Proteomes" id="UP000290189"/>
    </source>
</evidence>
<evidence type="ECO:0008006" key="5">
    <source>
        <dbReference type="Google" id="ProtNLM"/>
    </source>
</evidence>
<dbReference type="Proteomes" id="UP000290189">
    <property type="component" value="Unassembled WGS sequence"/>
</dbReference>
<keyword evidence="2" id="KW-0812">Transmembrane</keyword>
<proteinExistence type="predicted"/>
<sequence length="1104" mass="118622">MEDPTVPETHANDNHIGDVPSAMPPVTGDQSPRNVPVAGDTVSGPTWERHAGSPAFPNTVVDVAPAAGVPETACPGSIAGDAVSVSTAVPDQESLGRPDDVPLPDAGHSTTPLLLAVSYLEPRAPQAAAIADDNHLPVTGTLEHRSVPGADLSGSMTPQEPAIQSAQSNAGTADDDVSATIVNDEEQISNPARTSANQPSAPDAQTVPSMPDTPDPEVKPATVVHDTAAKPAEEPNQLMLSTPGNDVPVCGVVDQRNDDAQGLREQSPNRPSLSLPVINEPTASAIPTPRSPSPSTLTEHPARDVIVQEPTLSPAAAAAAAAAEGLRSNPQTETVAIPEAGSTSSDVCNVPVANNLVASAAAAAAAGSHELRPLKLPNQPLAQASPDLLLGKPLSSWDAASLAAAVSVQFSLTPEALLAPDPDPLPAEPAEPIRWPLGKVETHTWSNGDEFTGQLDRDTGTRIGRLDYIDGRVFKGTVSADDYRLRDGTLRWTNGNTFEGVWMENGKHDGVYTWRNGTIFKGVLSDGFTMEHGLYRWTNGNTFDGKWEPDGTHSGVLTNRNGSVFHGTMTKDFAFRHGTYRWANGEHFQGTWNDDGTHDGQFTWVNGNTFSGLLSRKFSPKNGVMSWPNGNAFQGVWLEDGAHDGTFTFADGRVFTGILTKNYGLKRGEFRWATKSFTGVWNEDGTRDGKFTFANGNVFEGLMTNTYQMKKGVLTWKNGAAFDGTFLDDGTHEGVMTFADRRVFRGLLSDRFSVIAGTMSWPDRGSESFEGRWLPDGYREGVFRYADGSVFRGRLNAEFRCKSGVLTWPNGNAFDGVWNDDGTHRGTFSSFNGNRFEGTMRRGFLMDEGQIKWAASGNTFNGQWLADGTQRGTFLWANGDEFSGDMSVRFQPTKGILKWKNGDAFDGIWRDDGTRLGTFTWGVTHETYRGVIDPQWTVLPRETRRRACYVIMVPIVVLLEVPLLALLVSATLGVVPFVVIAVIIALLGYAGAYLSQSVSIDDRRYQSALAAATARPTADALPANGMMPMNTSVIVPISDPGPMPKVGWKPPAAAQDPTACQDPAPEHRVEPPPDTLVNARAIRHVLHEVTTRVRPDVHSVGHPA</sequence>
<feature type="region of interest" description="Disordered" evidence="1">
    <location>
        <begin position="260"/>
        <end position="298"/>
    </location>
</feature>
<dbReference type="PANTHER" id="PTHR23084">
    <property type="entry name" value="PHOSPHATIDYLINOSITOL-4-PHOSPHATE 5-KINASE RELATED"/>
    <property type="match status" value="1"/>
</dbReference>
<protein>
    <recommendedName>
        <fullName evidence="5">MORN repeat-containing protein 5</fullName>
    </recommendedName>
</protein>
<feature type="region of interest" description="Disordered" evidence="1">
    <location>
        <begin position="1049"/>
        <end position="1073"/>
    </location>
</feature>
<evidence type="ECO:0000313" key="3">
    <source>
        <dbReference type="EMBL" id="SPQ93073.1"/>
    </source>
</evidence>
<keyword evidence="3" id="KW-0496">Mitochondrion</keyword>
<keyword evidence="2" id="KW-0472">Membrane</keyword>
<gene>
    <name evidence="3" type="ORF">PLBR_LOCUS288</name>
</gene>
<dbReference type="PANTHER" id="PTHR23084:SF262">
    <property type="entry name" value="FYVE-TYPE DOMAIN-CONTAINING PROTEIN"/>
    <property type="match status" value="1"/>
</dbReference>
<feature type="compositionally biased region" description="Low complexity" evidence="1">
    <location>
        <begin position="281"/>
        <end position="298"/>
    </location>
</feature>
<feature type="compositionally biased region" description="Polar residues" evidence="1">
    <location>
        <begin position="154"/>
        <end position="171"/>
    </location>
</feature>
<dbReference type="AlphaFoldDB" id="A0A3P3XYW4"/>
<feature type="region of interest" description="Disordered" evidence="1">
    <location>
        <begin position="87"/>
        <end position="107"/>
    </location>
</feature>
<feature type="compositionally biased region" description="Polar residues" evidence="1">
    <location>
        <begin position="188"/>
        <end position="200"/>
    </location>
</feature>
<dbReference type="EMBL" id="OVEO01000001">
    <property type="protein sequence ID" value="SPQ93073.1"/>
    <property type="molecule type" value="Genomic_DNA"/>
</dbReference>
<dbReference type="SUPFAM" id="SSF82185">
    <property type="entry name" value="Histone H3 K4-specific methyltransferase SET7/9 N-terminal domain"/>
    <property type="match status" value="2"/>
</dbReference>
<organism evidence="3 4">
    <name type="scientific">Plasmodiophora brassicae</name>
    <name type="common">Clubroot disease agent</name>
    <dbReference type="NCBI Taxonomy" id="37360"/>
    <lineage>
        <taxon>Eukaryota</taxon>
        <taxon>Sar</taxon>
        <taxon>Rhizaria</taxon>
        <taxon>Endomyxa</taxon>
        <taxon>Phytomyxea</taxon>
        <taxon>Plasmodiophorida</taxon>
        <taxon>Plasmodiophoridae</taxon>
        <taxon>Plasmodiophora</taxon>
    </lineage>
</organism>
<feature type="transmembrane region" description="Helical" evidence="2">
    <location>
        <begin position="947"/>
        <end position="968"/>
    </location>
</feature>
<geneLocation type="mitochondrion" evidence="3"/>
<feature type="region of interest" description="Disordered" evidence="1">
    <location>
        <begin position="188"/>
        <end position="220"/>
    </location>
</feature>